<feature type="domain" description="Spermatogenesis-associated protein 20-like TRX" evidence="1">
    <location>
        <begin position="4"/>
        <end position="150"/>
    </location>
</feature>
<dbReference type="PIRSF" id="PIRSF006402">
    <property type="entry name" value="UCP006402_thioredoxin"/>
    <property type="match status" value="1"/>
</dbReference>
<sequence length="672" mass="77077">MKANKLINSKSLYLLQHAHNPVDWYPWGDEALQKAKKQQKPLLVSIGYSACHWCHVMEKESFENQEVADLMNKDFVCIKIDREERPDLDNIYMEAVQVMGLQGGWPLNVFLMPDQKPFYGGTYFPKDQWMKVLSGISTAFVKQYKALNESALGFGNSLNRSLTEKYGLQSNDSPFLANEIITIARELMEGFDPQWGGMSRVPKFPMPAIWSFLLDMAILNQDKELGKKVCFTLEKIGRGGIYDQLTGGFCRYSVDGEWFAPHFEKMLYDNGQLLSLYAKAFQYSQNGYFKEKVVETIHWLENEMLDSAGAFYAALDADSEGKEGKFYTWTFEELQTLLKDDFDWFASLYGIKKNGNWESGENILFQQKNYFEMAESMGLSEADFQQKLKVTKRKLIEYRNQRERPGLDDKIISGWNGWVIDGLSQAFLALGNVTYKNLANSAGEFIWQRMVKGGELFRNFKGGEAYTSAFLEDYAAVIKAYISLYTITFDPKWLYRAEQLLERVLERFLDKSDSLFYFNDPAVEQLIADKKEVFDNVIPASNSVMARNLHQLGLYFYRDKYLNQAEKMIQLIQDLLRKEPSFLANWANFYLEKTTPTAEIAVTGPGAEEKALAFLAGYRPNLVISASSGDSKLPLLQDKPMIKSLFYVCFNKSCKQPVEEVADALNQLPYLS</sequence>
<dbReference type="Proteomes" id="UP000649799">
    <property type="component" value="Unassembled WGS sequence"/>
</dbReference>
<dbReference type="InterPro" id="IPR024705">
    <property type="entry name" value="Ssp411"/>
</dbReference>
<evidence type="ECO:0000313" key="2">
    <source>
        <dbReference type="EMBL" id="NHE57538.1"/>
    </source>
</evidence>
<dbReference type="InterPro" id="IPR036249">
    <property type="entry name" value="Thioredoxin-like_sf"/>
</dbReference>
<dbReference type="SUPFAM" id="SSF52833">
    <property type="entry name" value="Thioredoxin-like"/>
    <property type="match status" value="1"/>
</dbReference>
<comment type="caution">
    <text evidence="2">The sequence shown here is derived from an EMBL/GenBank/DDBJ whole genome shotgun (WGS) entry which is preliminary data.</text>
</comment>
<dbReference type="InterPro" id="IPR008928">
    <property type="entry name" value="6-hairpin_glycosidase_sf"/>
</dbReference>
<dbReference type="PANTHER" id="PTHR42899">
    <property type="entry name" value="SPERMATOGENESIS-ASSOCIATED PROTEIN 20"/>
    <property type="match status" value="1"/>
</dbReference>
<keyword evidence="3" id="KW-1185">Reference proteome</keyword>
<dbReference type="CDD" id="cd02955">
    <property type="entry name" value="SSP411"/>
    <property type="match status" value="1"/>
</dbReference>
<dbReference type="Gene3D" id="3.40.30.10">
    <property type="entry name" value="Glutaredoxin"/>
    <property type="match status" value="1"/>
</dbReference>
<name>A0ABX0H6X5_9BACT</name>
<reference evidence="2 3" key="1">
    <citation type="submission" date="2020-03" db="EMBL/GenBank/DDBJ databases">
        <title>Cyclobacterium plantarum sp. nov., a marine bacterium isolated from a coastal-marine wetland.</title>
        <authorList>
            <person name="Sanchez-Porro C."/>
            <person name="Ventosa A."/>
            <person name="Amoozegar M."/>
        </authorList>
    </citation>
    <scope>NUCLEOTIDE SEQUENCE [LARGE SCALE GENOMIC DNA]</scope>
    <source>
        <strain evidence="2 3">GBPx2</strain>
    </source>
</reference>
<accession>A0ABX0H6X5</accession>
<organism evidence="2 3">
    <name type="scientific">Cyclobacterium plantarum</name>
    <dbReference type="NCBI Taxonomy" id="2716263"/>
    <lineage>
        <taxon>Bacteria</taxon>
        <taxon>Pseudomonadati</taxon>
        <taxon>Bacteroidota</taxon>
        <taxon>Cytophagia</taxon>
        <taxon>Cytophagales</taxon>
        <taxon>Cyclobacteriaceae</taxon>
        <taxon>Cyclobacterium</taxon>
    </lineage>
</organism>
<protein>
    <submittedName>
        <fullName evidence="2">Thioredoxin domain-containing protein</fullName>
    </submittedName>
</protein>
<dbReference type="PANTHER" id="PTHR42899:SF1">
    <property type="entry name" value="SPERMATOGENESIS-ASSOCIATED PROTEIN 20"/>
    <property type="match status" value="1"/>
</dbReference>
<evidence type="ECO:0000313" key="3">
    <source>
        <dbReference type="Proteomes" id="UP000649799"/>
    </source>
</evidence>
<dbReference type="Pfam" id="PF03190">
    <property type="entry name" value="Thioredox_DsbH"/>
    <property type="match status" value="1"/>
</dbReference>
<dbReference type="InterPro" id="IPR004879">
    <property type="entry name" value="Ssp411-like_TRX"/>
</dbReference>
<dbReference type="Gene3D" id="1.50.10.20">
    <property type="match status" value="1"/>
</dbReference>
<dbReference type="EMBL" id="JAANYN010000004">
    <property type="protein sequence ID" value="NHE57538.1"/>
    <property type="molecule type" value="Genomic_DNA"/>
</dbReference>
<proteinExistence type="predicted"/>
<gene>
    <name evidence="2" type="ORF">G9Q97_12025</name>
</gene>
<dbReference type="SUPFAM" id="SSF48208">
    <property type="entry name" value="Six-hairpin glycosidases"/>
    <property type="match status" value="1"/>
</dbReference>
<evidence type="ECO:0000259" key="1">
    <source>
        <dbReference type="Pfam" id="PF03190"/>
    </source>
</evidence>
<dbReference type="RefSeq" id="WP_166147124.1">
    <property type="nucleotide sequence ID" value="NZ_JAANYN010000004.1"/>
</dbReference>